<dbReference type="OrthoDB" id="9927024at2"/>
<keyword evidence="1" id="KW-0175">Coiled coil</keyword>
<protein>
    <submittedName>
        <fullName evidence="2">Uncharacterized protein</fullName>
    </submittedName>
</protein>
<evidence type="ECO:0000313" key="3">
    <source>
        <dbReference type="Proteomes" id="UP000287756"/>
    </source>
</evidence>
<dbReference type="RefSeq" id="WP_128526701.1">
    <property type="nucleotide sequence ID" value="NZ_CP026118.1"/>
</dbReference>
<dbReference type="AlphaFoldDB" id="A0A410MIB7"/>
<dbReference type="KEGG" id="hli:HLI_20555"/>
<feature type="coiled-coil region" evidence="1">
    <location>
        <begin position="124"/>
        <end position="157"/>
    </location>
</feature>
<proteinExistence type="predicted"/>
<evidence type="ECO:0000313" key="2">
    <source>
        <dbReference type="EMBL" id="QAS54438.1"/>
    </source>
</evidence>
<name>A0A410MIB7_9BACI</name>
<reference evidence="2 3" key="1">
    <citation type="submission" date="2018-01" db="EMBL/GenBank/DDBJ databases">
        <title>The whole genome sequencing and assembly of Halobacillus litoralis ERB031 strain.</title>
        <authorList>
            <person name="Lee S.-J."/>
            <person name="Park M.-K."/>
            <person name="Kim J.-Y."/>
            <person name="Lee Y.-J."/>
            <person name="Yi H."/>
            <person name="Bahn Y.-S."/>
            <person name="Kim J.F."/>
            <person name="Lee D.-W."/>
        </authorList>
    </citation>
    <scope>NUCLEOTIDE SEQUENCE [LARGE SCALE GENOMIC DNA]</scope>
    <source>
        <strain evidence="2 3">ERB 031</strain>
    </source>
</reference>
<gene>
    <name evidence="2" type="ORF">HLI_20555</name>
</gene>
<dbReference type="Proteomes" id="UP000287756">
    <property type="component" value="Chromosome"/>
</dbReference>
<dbReference type="EMBL" id="CP026118">
    <property type="protein sequence ID" value="QAS54438.1"/>
    <property type="molecule type" value="Genomic_DNA"/>
</dbReference>
<sequence length="157" mass="18664">MFDVQELTEIEKKIILKIGDNVNVPTFHDPFFKMKIRKDIYDKYFSDEISYEEFNQVMKGLFYKGLITFVPASITILDNISGTEGTKVRFERSYKLEEEWKSNGIVRLTKGNERTVPGEDVYNFLIQENLNEKYKEINEKLEENQRVVKRIESFEKN</sequence>
<evidence type="ECO:0000256" key="1">
    <source>
        <dbReference type="SAM" id="Coils"/>
    </source>
</evidence>
<organism evidence="2 3">
    <name type="scientific">Halobacillus litoralis</name>
    <dbReference type="NCBI Taxonomy" id="45668"/>
    <lineage>
        <taxon>Bacteria</taxon>
        <taxon>Bacillati</taxon>
        <taxon>Bacillota</taxon>
        <taxon>Bacilli</taxon>
        <taxon>Bacillales</taxon>
        <taxon>Bacillaceae</taxon>
        <taxon>Halobacillus</taxon>
    </lineage>
</organism>
<accession>A0A410MIB7</accession>